<keyword evidence="2" id="KW-0472">Membrane</keyword>
<keyword evidence="2" id="KW-1133">Transmembrane helix</keyword>
<feature type="transmembrane region" description="Helical" evidence="2">
    <location>
        <begin position="58"/>
        <end position="76"/>
    </location>
</feature>
<keyword evidence="2" id="KW-0812">Transmembrane</keyword>
<evidence type="ECO:0000313" key="4">
    <source>
        <dbReference type="Proteomes" id="UP000255103"/>
    </source>
</evidence>
<evidence type="ECO:0000256" key="1">
    <source>
        <dbReference type="SAM" id="Coils"/>
    </source>
</evidence>
<protein>
    <submittedName>
        <fullName evidence="3">Uncharacterized protein</fullName>
    </submittedName>
</protein>
<dbReference type="AlphaFoldDB" id="A0A377JUM5"/>
<evidence type="ECO:0000256" key="2">
    <source>
        <dbReference type="SAM" id="Phobius"/>
    </source>
</evidence>
<sequence>MNDYNRDKPINLNDIILPDSVKMRVSEEEKDMLFESFESTDSADLTRGSGLGKRELKIAGLILCAVLVVCVPKIYLSNSIYYLSKDIALLQTQHDMLLDENKRLKHDLESLKYKFIILEEF</sequence>
<organism evidence="3 4">
    <name type="scientific">Helicobacter cinaedi</name>
    <dbReference type="NCBI Taxonomy" id="213"/>
    <lineage>
        <taxon>Bacteria</taxon>
        <taxon>Pseudomonadati</taxon>
        <taxon>Campylobacterota</taxon>
        <taxon>Epsilonproteobacteria</taxon>
        <taxon>Campylobacterales</taxon>
        <taxon>Helicobacteraceae</taxon>
        <taxon>Helicobacter</taxon>
    </lineage>
</organism>
<keyword evidence="1" id="KW-0175">Coiled coil</keyword>
<proteinExistence type="predicted"/>
<name>A0A377JUM5_9HELI</name>
<dbReference type="RefSeq" id="WP_115722176.1">
    <property type="nucleotide sequence ID" value="NZ_UGHX01000001.1"/>
</dbReference>
<accession>A0A377JUM5</accession>
<evidence type="ECO:0000313" key="3">
    <source>
        <dbReference type="EMBL" id="STP11638.1"/>
    </source>
</evidence>
<gene>
    <name evidence="3" type="ORF">NCTC12219_01536</name>
</gene>
<reference evidence="3 4" key="1">
    <citation type="submission" date="2018-06" db="EMBL/GenBank/DDBJ databases">
        <authorList>
            <consortium name="Pathogen Informatics"/>
            <person name="Doyle S."/>
        </authorList>
    </citation>
    <scope>NUCLEOTIDE SEQUENCE [LARGE SCALE GENOMIC DNA]</scope>
    <source>
        <strain evidence="3 4">NCTC12219</strain>
    </source>
</reference>
<dbReference type="Proteomes" id="UP000255103">
    <property type="component" value="Unassembled WGS sequence"/>
</dbReference>
<dbReference type="EMBL" id="UGHX01000001">
    <property type="protein sequence ID" value="STP11638.1"/>
    <property type="molecule type" value="Genomic_DNA"/>
</dbReference>
<feature type="coiled-coil region" evidence="1">
    <location>
        <begin position="87"/>
        <end position="114"/>
    </location>
</feature>